<dbReference type="EMBL" id="BOPV01000001">
    <property type="protein sequence ID" value="GIL40826.1"/>
    <property type="molecule type" value="Genomic_DNA"/>
</dbReference>
<reference evidence="1" key="1">
    <citation type="submission" date="2021-02" db="EMBL/GenBank/DDBJ databases">
        <title>Genome sequence of Rhodospirillales sp. strain TMPK1 isolated from soil.</title>
        <authorList>
            <person name="Nakai R."/>
            <person name="Kusada H."/>
            <person name="Tamaki H."/>
        </authorList>
    </citation>
    <scope>NUCLEOTIDE SEQUENCE</scope>
    <source>
        <strain evidence="1">TMPK1</strain>
    </source>
</reference>
<organism evidence="1 2">
    <name type="scientific">Roseiterribacter gracilis</name>
    <dbReference type="NCBI Taxonomy" id="2812848"/>
    <lineage>
        <taxon>Bacteria</taxon>
        <taxon>Pseudomonadati</taxon>
        <taxon>Pseudomonadota</taxon>
        <taxon>Alphaproteobacteria</taxon>
        <taxon>Rhodospirillales</taxon>
        <taxon>Roseiterribacteraceae</taxon>
        <taxon>Roseiterribacter</taxon>
    </lineage>
</organism>
<name>A0A8S8XHT6_9PROT</name>
<evidence type="ECO:0000313" key="1">
    <source>
        <dbReference type="EMBL" id="GIL40826.1"/>
    </source>
</evidence>
<accession>A0A8S8XHT6</accession>
<gene>
    <name evidence="1" type="ORF">TMPK1_30630</name>
</gene>
<protein>
    <submittedName>
        <fullName evidence="1">Uncharacterized protein</fullName>
    </submittedName>
</protein>
<comment type="caution">
    <text evidence="1">The sequence shown here is derived from an EMBL/GenBank/DDBJ whole genome shotgun (WGS) entry which is preliminary data.</text>
</comment>
<evidence type="ECO:0000313" key="2">
    <source>
        <dbReference type="Proteomes" id="UP000681075"/>
    </source>
</evidence>
<dbReference type="Proteomes" id="UP000681075">
    <property type="component" value="Unassembled WGS sequence"/>
</dbReference>
<proteinExistence type="predicted"/>
<dbReference type="AlphaFoldDB" id="A0A8S8XHT6"/>
<sequence>MLAMQLDVRHGEAAMGEVADLSNAARQAGRFDQVALYEDILRALLQLDDMDGRRLN</sequence>
<keyword evidence="2" id="KW-1185">Reference proteome</keyword>